<evidence type="ECO:0000259" key="1">
    <source>
        <dbReference type="Pfam" id="PF01636"/>
    </source>
</evidence>
<dbReference type="Proteomes" id="UP000706926">
    <property type="component" value="Unassembled WGS sequence"/>
</dbReference>
<name>A0ABS4FAK1_9BACL</name>
<dbReference type="PANTHER" id="PTHR21310:SF15">
    <property type="entry name" value="AMINOGLYCOSIDE PHOSPHOTRANSFERASE DOMAIN-CONTAINING PROTEIN"/>
    <property type="match status" value="1"/>
</dbReference>
<dbReference type="InterPro" id="IPR051678">
    <property type="entry name" value="AGP_Transferase"/>
</dbReference>
<dbReference type="RefSeq" id="WP_007127986.1">
    <property type="nucleotide sequence ID" value="NZ_CP139098.1"/>
</dbReference>
<feature type="domain" description="Aminoglycoside phosphotransferase" evidence="1">
    <location>
        <begin position="22"/>
        <end position="255"/>
    </location>
</feature>
<dbReference type="InterPro" id="IPR002575">
    <property type="entry name" value="Aminoglycoside_PTrfase"/>
</dbReference>
<accession>A0ABS4FAK1</accession>
<organism evidence="2 3">
    <name type="scientific">Paenibacillus lactis</name>
    <dbReference type="NCBI Taxonomy" id="228574"/>
    <lineage>
        <taxon>Bacteria</taxon>
        <taxon>Bacillati</taxon>
        <taxon>Bacillota</taxon>
        <taxon>Bacilli</taxon>
        <taxon>Bacillales</taxon>
        <taxon>Paenibacillaceae</taxon>
        <taxon>Paenibacillus</taxon>
    </lineage>
</organism>
<protein>
    <submittedName>
        <fullName evidence="2">Aminoglycoside phosphotransferase (APT) family kinase protein</fullName>
    </submittedName>
</protein>
<reference evidence="2 3" key="1">
    <citation type="submission" date="2021-03" db="EMBL/GenBank/DDBJ databases">
        <title>Genomic Encyclopedia of Type Strains, Phase IV (KMG-IV): sequencing the most valuable type-strain genomes for metagenomic binning, comparative biology and taxonomic classification.</title>
        <authorList>
            <person name="Goeker M."/>
        </authorList>
    </citation>
    <scope>NUCLEOTIDE SEQUENCE [LARGE SCALE GENOMIC DNA]</scope>
    <source>
        <strain evidence="2 3">DSM 15596</strain>
    </source>
</reference>
<sequence>MRMEEQLIRLVTVWSGEIPVSITPMSFGHTNQVFAAVFAHRELIIRTNTEPEVLAYTGNNLSILARLGLPVPAVLAVDLTKKQVPWAYMILEKIPGQDLRDELAAMSREQMRVLAGQIISFQHQAAKLPEGKGYGWVPIGRPGPYASWSEIIERDYDRHLPHILDDIDQELIGRLASIKEHYEPYFKRVRPICFLDDVTIKNVIVRDGELQGIVDFDWVCYGDPLYMIGLTQTAVVSDIGPAGMPYIEELCTQWGADADQLAVIDFYSMVHALQFIGFHKKNGSDPERKRLRSFLIDKIVNMPIKPHEPK</sequence>
<gene>
    <name evidence="2" type="ORF">J2Z18_002388</name>
</gene>
<keyword evidence="3" id="KW-1185">Reference proteome</keyword>
<dbReference type="GeneID" id="95404386"/>
<keyword evidence="2" id="KW-0808">Transferase</keyword>
<keyword evidence="2" id="KW-0418">Kinase</keyword>
<dbReference type="EMBL" id="JAGGKI010000005">
    <property type="protein sequence ID" value="MBP1893286.1"/>
    <property type="molecule type" value="Genomic_DNA"/>
</dbReference>
<evidence type="ECO:0000313" key="3">
    <source>
        <dbReference type="Proteomes" id="UP000706926"/>
    </source>
</evidence>
<dbReference type="SUPFAM" id="SSF56112">
    <property type="entry name" value="Protein kinase-like (PK-like)"/>
    <property type="match status" value="1"/>
</dbReference>
<dbReference type="Gene3D" id="3.90.1200.10">
    <property type="match status" value="1"/>
</dbReference>
<proteinExistence type="predicted"/>
<dbReference type="PANTHER" id="PTHR21310">
    <property type="entry name" value="AMINOGLYCOSIDE PHOSPHOTRANSFERASE-RELATED-RELATED"/>
    <property type="match status" value="1"/>
</dbReference>
<evidence type="ECO:0000313" key="2">
    <source>
        <dbReference type="EMBL" id="MBP1893286.1"/>
    </source>
</evidence>
<dbReference type="Pfam" id="PF01636">
    <property type="entry name" value="APH"/>
    <property type="match status" value="1"/>
</dbReference>
<dbReference type="GO" id="GO:0016301">
    <property type="term" value="F:kinase activity"/>
    <property type="evidence" value="ECO:0007669"/>
    <property type="project" value="UniProtKB-KW"/>
</dbReference>
<dbReference type="InterPro" id="IPR011009">
    <property type="entry name" value="Kinase-like_dom_sf"/>
</dbReference>
<comment type="caution">
    <text evidence="2">The sequence shown here is derived from an EMBL/GenBank/DDBJ whole genome shotgun (WGS) entry which is preliminary data.</text>
</comment>